<dbReference type="Proteomes" id="UP001215231">
    <property type="component" value="Chromosome"/>
</dbReference>
<organism evidence="2 3">
    <name type="scientific">Thalassomonas haliotis</name>
    <dbReference type="NCBI Taxonomy" id="485448"/>
    <lineage>
        <taxon>Bacteria</taxon>
        <taxon>Pseudomonadati</taxon>
        <taxon>Pseudomonadota</taxon>
        <taxon>Gammaproteobacteria</taxon>
        <taxon>Alteromonadales</taxon>
        <taxon>Colwelliaceae</taxon>
        <taxon>Thalassomonas</taxon>
    </lineage>
</organism>
<dbReference type="EMBL" id="CP059693">
    <property type="protein sequence ID" value="WDE11759.1"/>
    <property type="molecule type" value="Genomic_DNA"/>
</dbReference>
<keyword evidence="3" id="KW-1185">Reference proteome</keyword>
<evidence type="ECO:0000313" key="3">
    <source>
        <dbReference type="Proteomes" id="UP001215231"/>
    </source>
</evidence>
<accession>A0ABY7VDN9</accession>
<feature type="transmembrane region" description="Helical" evidence="1">
    <location>
        <begin position="119"/>
        <end position="141"/>
    </location>
</feature>
<evidence type="ECO:0000313" key="2">
    <source>
        <dbReference type="EMBL" id="WDE11759.1"/>
    </source>
</evidence>
<feature type="transmembrane region" description="Helical" evidence="1">
    <location>
        <begin position="179"/>
        <end position="196"/>
    </location>
</feature>
<reference evidence="2 3" key="1">
    <citation type="journal article" date="2022" name="Mar. Drugs">
        <title>Bioassay-Guided Fractionation Leads to the Detection of Cholic Acid Generated by the Rare Thalassomonas sp.</title>
        <authorList>
            <person name="Pheiffer F."/>
            <person name="Schneider Y.K."/>
            <person name="Hansen E.H."/>
            <person name="Andersen J.H."/>
            <person name="Isaksson J."/>
            <person name="Busche T."/>
            <person name="R C."/>
            <person name="Kalinowski J."/>
            <person name="Zyl L.V."/>
            <person name="Trindade M."/>
        </authorList>
    </citation>
    <scope>NUCLEOTIDE SEQUENCE [LARGE SCALE GENOMIC DNA]</scope>
    <source>
        <strain evidence="2 3">A5K-61T</strain>
    </source>
</reference>
<protein>
    <submittedName>
        <fullName evidence="2">Uncharacterized protein</fullName>
    </submittedName>
</protein>
<proteinExistence type="predicted"/>
<gene>
    <name evidence="2" type="ORF">H3N35_26800</name>
</gene>
<name>A0ABY7VDN9_9GAMM</name>
<feature type="transmembrane region" description="Helical" evidence="1">
    <location>
        <begin position="43"/>
        <end position="62"/>
    </location>
</feature>
<keyword evidence="1" id="KW-1133">Transmembrane helix</keyword>
<dbReference type="RefSeq" id="WP_274051939.1">
    <property type="nucleotide sequence ID" value="NZ_CP059693.1"/>
</dbReference>
<keyword evidence="1" id="KW-0472">Membrane</keyword>
<sequence>MAKLALIFLGVCYAIASKNMFHISIVIISSLLLIMWMKRDNINVVHLCGIILAVYLLEMVIFENFIITESETMSYLWINAIIFAFHFFIDLLLFVLVAIRAPLTRGWLESKGRPHDHVFIHNSEFALTSLFVVFMFFDLLALGENFLRHLDELGFSGDIAGLFADWTGIYYHYETVKSALLGLTFLLIWTMATGLGQDEYKSF</sequence>
<feature type="transmembrane region" description="Helical" evidence="1">
    <location>
        <begin position="20"/>
        <end position="37"/>
    </location>
</feature>
<evidence type="ECO:0000256" key="1">
    <source>
        <dbReference type="SAM" id="Phobius"/>
    </source>
</evidence>
<keyword evidence="1" id="KW-0812">Transmembrane</keyword>
<feature type="transmembrane region" description="Helical" evidence="1">
    <location>
        <begin position="74"/>
        <end position="99"/>
    </location>
</feature>